<organism evidence="2 3">
    <name type="scientific">Candidatus Accumulibacter phosphatis</name>
    <dbReference type="NCBI Taxonomy" id="327160"/>
    <lineage>
        <taxon>Bacteria</taxon>
        <taxon>Pseudomonadati</taxon>
        <taxon>Pseudomonadota</taxon>
        <taxon>Betaproteobacteria</taxon>
        <taxon>Candidatus Accumulibacter</taxon>
    </lineage>
</organism>
<accession>A0A080LWC9</accession>
<evidence type="ECO:0000313" key="2">
    <source>
        <dbReference type="EMBL" id="KFB72993.1"/>
    </source>
</evidence>
<feature type="region of interest" description="Disordered" evidence="1">
    <location>
        <begin position="52"/>
        <end position="75"/>
    </location>
</feature>
<evidence type="ECO:0000256" key="1">
    <source>
        <dbReference type="SAM" id="MobiDB-lite"/>
    </source>
</evidence>
<dbReference type="Proteomes" id="UP000020077">
    <property type="component" value="Unassembled WGS sequence"/>
</dbReference>
<gene>
    <name evidence="2" type="ORF">AW09_001788</name>
</gene>
<sequence>MRRKRPVRSPFMIASSVGNSYFRMNSELRKFTETRSTATSASAMAASMRSCQRSPGSIAVSAQALTRPCASRMPR</sequence>
<proteinExistence type="predicted"/>
<name>A0A080LWC9_9PROT</name>
<comment type="caution">
    <text evidence="2">The sequence shown here is derived from an EMBL/GenBank/DDBJ whole genome shotgun (WGS) entry which is preliminary data.</text>
</comment>
<dbReference type="AlphaFoldDB" id="A0A080LWC9"/>
<evidence type="ECO:0000313" key="3">
    <source>
        <dbReference type="Proteomes" id="UP000020077"/>
    </source>
</evidence>
<reference evidence="2 3" key="1">
    <citation type="submission" date="2014-02" db="EMBL/GenBank/DDBJ databases">
        <title>Expanding our view of genomic diversity in Candidatus Accumulibacter clades.</title>
        <authorList>
            <person name="Skennerton C.T."/>
            <person name="Barr J.J."/>
            <person name="Slater F.R."/>
            <person name="Bond P.L."/>
            <person name="Tyson G.W."/>
        </authorList>
    </citation>
    <scope>NUCLEOTIDE SEQUENCE [LARGE SCALE GENOMIC DNA]</scope>
    <source>
        <strain evidence="3">BA-91</strain>
    </source>
</reference>
<protein>
    <submittedName>
        <fullName evidence="2">Uncharacterized protein</fullName>
    </submittedName>
</protein>
<dbReference type="EMBL" id="JDVG02000304">
    <property type="protein sequence ID" value="KFB72993.1"/>
    <property type="molecule type" value="Genomic_DNA"/>
</dbReference>